<dbReference type="EMBL" id="CM000784">
    <property type="protein sequence ID" value="AQK91378.1"/>
    <property type="molecule type" value="Genomic_DNA"/>
</dbReference>
<accession>A0A1D6FHU2</accession>
<dbReference type="PANTHER" id="PTHR34188:SF24">
    <property type="entry name" value="OS01G0299500 PROTEIN"/>
    <property type="match status" value="1"/>
</dbReference>
<gene>
    <name evidence="1" type="ORF">ZEAMMB73_Zm00001d009131</name>
</gene>
<organism evidence="1">
    <name type="scientific">Zea mays</name>
    <name type="common">Maize</name>
    <dbReference type="NCBI Taxonomy" id="4577"/>
    <lineage>
        <taxon>Eukaryota</taxon>
        <taxon>Viridiplantae</taxon>
        <taxon>Streptophyta</taxon>
        <taxon>Embryophyta</taxon>
        <taxon>Tracheophyta</taxon>
        <taxon>Spermatophyta</taxon>
        <taxon>Magnoliopsida</taxon>
        <taxon>Liliopsida</taxon>
        <taxon>Poales</taxon>
        <taxon>Poaceae</taxon>
        <taxon>PACMAD clade</taxon>
        <taxon>Panicoideae</taxon>
        <taxon>Andropogonodae</taxon>
        <taxon>Andropogoneae</taxon>
        <taxon>Tripsacinae</taxon>
        <taxon>Zea</taxon>
    </lineage>
</organism>
<sequence length="270" mass="30051">MEVKEVCVQDMLVDLEKGKCLLPIEDNSGMKVNSIAGHASTMRPSSWDDLVALKDDKSHHICCFSSHRQDSSVKSGEPMKAEGEIKVGILDKSTADKENKKWYKKPPRPPRSQTTSPLDPADQKLISALSELAVLKKARIERMKALKKMKNSKPASSIGNLVALIITVILCFFILWQGFFSRHGVSISFHRPSISSVRMHGGLISIQFYIKNVTTVSPHSSSAAQVRHPFLCGPACYIAPSSILKLIAASQCHNYEIGKYNTYMFIWITF</sequence>
<reference evidence="1" key="1">
    <citation type="submission" date="2015-12" db="EMBL/GenBank/DDBJ databases">
        <title>Update maize B73 reference genome by single molecule sequencing technologies.</title>
        <authorList>
            <consortium name="Maize Genome Sequencing Project"/>
            <person name="Ware D."/>
        </authorList>
    </citation>
    <scope>NUCLEOTIDE SEQUENCE</scope>
    <source>
        <tissue evidence="1">Seedling</tissue>
    </source>
</reference>
<proteinExistence type="predicted"/>
<dbReference type="InParanoid" id="A0A1D6FHU2"/>
<name>A0A1D6FHU2_MAIZE</name>
<evidence type="ECO:0000313" key="1">
    <source>
        <dbReference type="EMBL" id="AQK91378.1"/>
    </source>
</evidence>
<dbReference type="PANTHER" id="PTHR34188">
    <property type="entry name" value="OS01G0299500 PROTEIN"/>
    <property type="match status" value="1"/>
</dbReference>
<protein>
    <submittedName>
        <fullName evidence="1">Uncharacterized protein</fullName>
    </submittedName>
</protein>
<dbReference type="ExpressionAtlas" id="A0A1D6FHU2">
    <property type="expression patterns" value="baseline and differential"/>
</dbReference>
<dbReference type="IntAct" id="A0A1D6FHU2">
    <property type="interactions" value="4"/>
</dbReference>
<dbReference type="AlphaFoldDB" id="A0A1D6FHU2"/>
<dbReference type="SMR" id="A0A1D6FHU2"/>